<dbReference type="EMBL" id="RPHB01000008">
    <property type="protein sequence ID" value="MBW3469477.1"/>
    <property type="molecule type" value="Genomic_DNA"/>
</dbReference>
<evidence type="ECO:0008006" key="4">
    <source>
        <dbReference type="Google" id="ProtNLM"/>
    </source>
</evidence>
<comment type="caution">
    <text evidence="2">The sequence shown here is derived from an EMBL/GenBank/DDBJ whole genome shotgun (WGS) entry which is preliminary data.</text>
</comment>
<keyword evidence="3" id="KW-1185">Reference proteome</keyword>
<dbReference type="RefSeq" id="WP_219292604.1">
    <property type="nucleotide sequence ID" value="NZ_RPHB01000008.1"/>
</dbReference>
<sequence>MKSIKSLSVIFMCFLVLSGACSNDNGSDPISGADDFQLEVSGNFQSTASGFADFDGMSSFGVNTWEISMNDNNPQSLSFQLMLTSSTSNVSRPSPGTYQVGFEPNSTSVFTAIYTHIPNGDFTASEEYSTLIEGYGGTLTISSSSDNKVEGSFNVILAKTDDNFNVTGEIEVVGEFTASRRMN</sequence>
<dbReference type="AlphaFoldDB" id="A0A951J0T0"/>
<feature type="signal peptide" evidence="1">
    <location>
        <begin position="1"/>
        <end position="22"/>
    </location>
</feature>
<organism evidence="2 3">
    <name type="scientific">Arthrospiribacter ruber</name>
    <dbReference type="NCBI Taxonomy" id="2487934"/>
    <lineage>
        <taxon>Bacteria</taxon>
        <taxon>Pseudomonadati</taxon>
        <taxon>Bacteroidota</taxon>
        <taxon>Cytophagia</taxon>
        <taxon>Cytophagales</taxon>
        <taxon>Cyclobacteriaceae</taxon>
        <taxon>Arthrospiribacter</taxon>
    </lineage>
</organism>
<protein>
    <recommendedName>
        <fullName evidence="4">Lipoprotein</fullName>
    </recommendedName>
</protein>
<gene>
    <name evidence="2" type="ORF">EGN73_16890</name>
</gene>
<evidence type="ECO:0000313" key="3">
    <source>
        <dbReference type="Proteomes" id="UP000727490"/>
    </source>
</evidence>
<proteinExistence type="predicted"/>
<dbReference type="PROSITE" id="PS51257">
    <property type="entry name" value="PROKAR_LIPOPROTEIN"/>
    <property type="match status" value="1"/>
</dbReference>
<keyword evidence="1" id="KW-0732">Signal</keyword>
<name>A0A951J0T0_9BACT</name>
<reference evidence="2 3" key="1">
    <citation type="journal article" date="2020" name="Syst. Appl. Microbiol.">
        <title>Arthrospiribacter ruber gen. nov., sp. nov., a novel bacterium isolated from Arthrospira cultures.</title>
        <authorList>
            <person name="Waleron M."/>
            <person name="Misztak A."/>
            <person name="Waleron M.M."/>
            <person name="Furmaniak M."/>
            <person name="Mrozik A."/>
            <person name="Waleron K."/>
        </authorList>
    </citation>
    <scope>NUCLEOTIDE SEQUENCE [LARGE SCALE GENOMIC DNA]</scope>
    <source>
        <strain evidence="2 3">DPMB0001</strain>
    </source>
</reference>
<evidence type="ECO:0000256" key="1">
    <source>
        <dbReference type="SAM" id="SignalP"/>
    </source>
</evidence>
<dbReference type="Proteomes" id="UP000727490">
    <property type="component" value="Unassembled WGS sequence"/>
</dbReference>
<feature type="chain" id="PRO_5037393646" description="Lipoprotein" evidence="1">
    <location>
        <begin position="23"/>
        <end position="183"/>
    </location>
</feature>
<accession>A0A951J0T0</accession>
<evidence type="ECO:0000313" key="2">
    <source>
        <dbReference type="EMBL" id="MBW3469477.1"/>
    </source>
</evidence>